<dbReference type="PANTHER" id="PTHR47942:SF16">
    <property type="entry name" value="PENTATRICOPEPTIDE REPEAT DOMAIN CONTAINING PROTEIN-RELATED"/>
    <property type="match status" value="1"/>
</dbReference>
<evidence type="ECO:0000256" key="1">
    <source>
        <dbReference type="ARBA" id="ARBA00022737"/>
    </source>
</evidence>
<comment type="caution">
    <text evidence="3">The sequence shown here is derived from an EMBL/GenBank/DDBJ whole genome shotgun (WGS) entry which is preliminary data.</text>
</comment>
<organism evidence="3 4">
    <name type="scientific">Arachis hypogaea</name>
    <name type="common">Peanut</name>
    <dbReference type="NCBI Taxonomy" id="3818"/>
    <lineage>
        <taxon>Eukaryota</taxon>
        <taxon>Viridiplantae</taxon>
        <taxon>Streptophyta</taxon>
        <taxon>Embryophyta</taxon>
        <taxon>Tracheophyta</taxon>
        <taxon>Spermatophyta</taxon>
        <taxon>Magnoliopsida</taxon>
        <taxon>eudicotyledons</taxon>
        <taxon>Gunneridae</taxon>
        <taxon>Pentapetalae</taxon>
        <taxon>rosids</taxon>
        <taxon>fabids</taxon>
        <taxon>Fabales</taxon>
        <taxon>Fabaceae</taxon>
        <taxon>Papilionoideae</taxon>
        <taxon>50 kb inversion clade</taxon>
        <taxon>dalbergioids sensu lato</taxon>
        <taxon>Dalbergieae</taxon>
        <taxon>Pterocarpus clade</taxon>
        <taxon>Arachis</taxon>
    </lineage>
</organism>
<dbReference type="Gene3D" id="1.25.40.10">
    <property type="entry name" value="Tetratricopeptide repeat domain"/>
    <property type="match status" value="1"/>
</dbReference>
<evidence type="ECO:0000256" key="2">
    <source>
        <dbReference type="PROSITE-ProRule" id="PRU00708"/>
    </source>
</evidence>
<protein>
    <recommendedName>
        <fullName evidence="5">Pentatricopeptide repeat-containing protein</fullName>
    </recommendedName>
</protein>
<evidence type="ECO:0000313" key="3">
    <source>
        <dbReference type="EMBL" id="RYR73528.1"/>
    </source>
</evidence>
<gene>
    <name evidence="3" type="ORF">Ahy_A02g007912</name>
</gene>
<proteinExistence type="predicted"/>
<dbReference type="Pfam" id="PF13041">
    <property type="entry name" value="PPR_2"/>
    <property type="match status" value="1"/>
</dbReference>
<accession>A0A445EDP2</accession>
<keyword evidence="4" id="KW-1185">Reference proteome</keyword>
<dbReference type="InterPro" id="IPR002885">
    <property type="entry name" value="PPR_rpt"/>
</dbReference>
<evidence type="ECO:0000313" key="4">
    <source>
        <dbReference type="Proteomes" id="UP000289738"/>
    </source>
</evidence>
<name>A0A445EDP2_ARAHY</name>
<dbReference type="EMBL" id="SDMP01000002">
    <property type="protein sequence ID" value="RYR73528.1"/>
    <property type="molecule type" value="Genomic_DNA"/>
</dbReference>
<sequence length="108" mass="12266">MVKVAKNFVVKGWASMNKGRENEDAWSVLACRAYPHLGSLGVVCEILNRNALSELHPYSATYNIMINGLRKNGYVNNAIMLFRNLQRHRFIPEVLTYNTLINGLSKAR</sequence>
<reference evidence="3 4" key="1">
    <citation type="submission" date="2019-01" db="EMBL/GenBank/DDBJ databases">
        <title>Sequencing of cultivated peanut Arachis hypogaea provides insights into genome evolution and oil improvement.</title>
        <authorList>
            <person name="Chen X."/>
        </authorList>
    </citation>
    <scope>NUCLEOTIDE SEQUENCE [LARGE SCALE GENOMIC DNA]</scope>
    <source>
        <strain evidence="4">cv. Fuhuasheng</strain>
        <tissue evidence="3">Leaves</tissue>
    </source>
</reference>
<dbReference type="AlphaFoldDB" id="A0A445EDP2"/>
<evidence type="ECO:0008006" key="5">
    <source>
        <dbReference type="Google" id="ProtNLM"/>
    </source>
</evidence>
<dbReference type="NCBIfam" id="TIGR00756">
    <property type="entry name" value="PPR"/>
    <property type="match status" value="1"/>
</dbReference>
<keyword evidence="1" id="KW-0677">Repeat</keyword>
<dbReference type="PANTHER" id="PTHR47942">
    <property type="entry name" value="TETRATRICOPEPTIDE REPEAT (TPR)-LIKE SUPERFAMILY PROTEIN-RELATED"/>
    <property type="match status" value="1"/>
</dbReference>
<dbReference type="Proteomes" id="UP000289738">
    <property type="component" value="Chromosome A02"/>
</dbReference>
<dbReference type="InterPro" id="IPR011990">
    <property type="entry name" value="TPR-like_helical_dom_sf"/>
</dbReference>
<dbReference type="InterPro" id="IPR051222">
    <property type="entry name" value="PPR/CCM1_RNA-binding"/>
</dbReference>
<dbReference type="PROSITE" id="PS51375">
    <property type="entry name" value="PPR"/>
    <property type="match status" value="1"/>
</dbReference>
<feature type="repeat" description="PPR" evidence="2">
    <location>
        <begin position="58"/>
        <end position="92"/>
    </location>
</feature>